<dbReference type="RefSeq" id="WP_020792109.1">
    <property type="nucleotide sequence ID" value="NZ_JAADZU010000070.1"/>
</dbReference>
<keyword evidence="2" id="KW-0808">Transferase</keyword>
<dbReference type="Gene3D" id="3.90.550.10">
    <property type="entry name" value="Spore Coat Polysaccharide Biosynthesis Protein SpsA, Chain A"/>
    <property type="match status" value="1"/>
</dbReference>
<evidence type="ECO:0000313" key="3">
    <source>
        <dbReference type="Proteomes" id="UP000466307"/>
    </source>
</evidence>
<dbReference type="AlphaFoldDB" id="A0A7K3LTB8"/>
<keyword evidence="3" id="KW-1185">Reference proteome</keyword>
<accession>A0A7K3LTB8</accession>
<name>A0A7K3LTB8_9ACTN</name>
<feature type="domain" description="MobA-like NTP transferase" evidence="1">
    <location>
        <begin position="4"/>
        <end position="159"/>
    </location>
</feature>
<proteinExistence type="predicted"/>
<organism evidence="2 3">
    <name type="scientific">Gordonia desulfuricans</name>
    <dbReference type="NCBI Taxonomy" id="89051"/>
    <lineage>
        <taxon>Bacteria</taxon>
        <taxon>Bacillati</taxon>
        <taxon>Actinomycetota</taxon>
        <taxon>Actinomycetes</taxon>
        <taxon>Mycobacteriales</taxon>
        <taxon>Gordoniaceae</taxon>
        <taxon>Gordonia</taxon>
    </lineage>
</organism>
<dbReference type="Proteomes" id="UP000466307">
    <property type="component" value="Unassembled WGS sequence"/>
</dbReference>
<dbReference type="Pfam" id="PF12804">
    <property type="entry name" value="NTP_transf_3"/>
    <property type="match status" value="1"/>
</dbReference>
<dbReference type="InterPro" id="IPR025877">
    <property type="entry name" value="MobA-like_NTP_Trfase"/>
</dbReference>
<dbReference type="GO" id="GO:0016779">
    <property type="term" value="F:nucleotidyltransferase activity"/>
    <property type="evidence" value="ECO:0007669"/>
    <property type="project" value="UniProtKB-ARBA"/>
</dbReference>
<dbReference type="EMBL" id="JAADZU010000070">
    <property type="protein sequence ID" value="NDK91479.1"/>
    <property type="molecule type" value="Genomic_DNA"/>
</dbReference>
<evidence type="ECO:0000313" key="2">
    <source>
        <dbReference type="EMBL" id="NDK91479.1"/>
    </source>
</evidence>
<dbReference type="SUPFAM" id="SSF53448">
    <property type="entry name" value="Nucleotide-diphospho-sugar transferases"/>
    <property type="match status" value="1"/>
</dbReference>
<dbReference type="PANTHER" id="PTHR43777:SF1">
    <property type="entry name" value="MOLYBDENUM COFACTOR CYTIDYLYLTRANSFERASE"/>
    <property type="match status" value="1"/>
</dbReference>
<reference evidence="2 3" key="1">
    <citation type="submission" date="2020-01" db="EMBL/GenBank/DDBJ databases">
        <title>Investigation of new actinobacteria for the biodesulphurisation of diesel fuel.</title>
        <authorList>
            <person name="Athi Narayanan S.M."/>
        </authorList>
    </citation>
    <scope>NUCLEOTIDE SEQUENCE [LARGE SCALE GENOMIC DNA]</scope>
    <source>
        <strain evidence="2 3">213E</strain>
    </source>
</reference>
<evidence type="ECO:0000259" key="1">
    <source>
        <dbReference type="Pfam" id="PF12804"/>
    </source>
</evidence>
<gene>
    <name evidence="2" type="ORF">GYA93_18125</name>
</gene>
<comment type="caution">
    <text evidence="2">The sequence shown here is derived from an EMBL/GenBank/DDBJ whole genome shotgun (WGS) entry which is preliminary data.</text>
</comment>
<dbReference type="PANTHER" id="PTHR43777">
    <property type="entry name" value="MOLYBDENUM COFACTOR CYTIDYLYLTRANSFERASE"/>
    <property type="match status" value="1"/>
</dbReference>
<dbReference type="InterPro" id="IPR029044">
    <property type="entry name" value="Nucleotide-diphossugar_trans"/>
</dbReference>
<protein>
    <submittedName>
        <fullName evidence="2">NTP transferase domain-containing protein</fullName>
    </submittedName>
</protein>
<sequence>MDVGAVLAAGGGRRFGIPKILAQQGEWLDIAVDALRRGGCAEVLVAMGAALVDPPPESQAVTVPDWAVGVSASVRAVLDHVADRPEMDGVVLHVVDTPDVGSDVVARIVATAGGRRDALVRAVYDGRSGHPVYLGADHLCGVRAVLAGDVGAQTYLRGRDDVTVVECGDLATGVDHDVPD</sequence>